<feature type="transmembrane region" description="Helical" evidence="1">
    <location>
        <begin position="30"/>
        <end position="50"/>
    </location>
</feature>
<sequence length="55" mass="5838">MIVLAGALLGATYGAMVAIRRKGKALDIAQYAAGYGILFVIIALFLTIFIHRASL</sequence>
<protein>
    <recommendedName>
        <fullName evidence="4">PEP-CTERM protein-sorting domain-containing protein</fullName>
    </recommendedName>
</protein>
<comment type="caution">
    <text evidence="2">The sequence shown here is derived from an EMBL/GenBank/DDBJ whole genome shotgun (WGS) entry which is preliminary data.</text>
</comment>
<evidence type="ECO:0000313" key="3">
    <source>
        <dbReference type="Proteomes" id="UP001597186"/>
    </source>
</evidence>
<organism evidence="2 3">
    <name type="scientific">Lacimonas salitolerans</name>
    <dbReference type="NCBI Taxonomy" id="1323750"/>
    <lineage>
        <taxon>Bacteria</taxon>
        <taxon>Pseudomonadati</taxon>
        <taxon>Pseudomonadota</taxon>
        <taxon>Alphaproteobacteria</taxon>
        <taxon>Rhodobacterales</taxon>
        <taxon>Paracoccaceae</taxon>
        <taxon>Lacimonas</taxon>
    </lineage>
</organism>
<keyword evidence="3" id="KW-1185">Reference proteome</keyword>
<keyword evidence="1" id="KW-0472">Membrane</keyword>
<gene>
    <name evidence="2" type="ORF">ACFTOW_17940</name>
</gene>
<dbReference type="Proteomes" id="UP001597186">
    <property type="component" value="Unassembled WGS sequence"/>
</dbReference>
<keyword evidence="1" id="KW-0812">Transmembrane</keyword>
<proteinExistence type="predicted"/>
<accession>A0ABW4EIJ7</accession>
<evidence type="ECO:0000256" key="1">
    <source>
        <dbReference type="SAM" id="Phobius"/>
    </source>
</evidence>
<reference evidence="3" key="1">
    <citation type="journal article" date="2019" name="Int. J. Syst. Evol. Microbiol.">
        <title>The Global Catalogue of Microorganisms (GCM) 10K type strain sequencing project: providing services to taxonomists for standard genome sequencing and annotation.</title>
        <authorList>
            <consortium name="The Broad Institute Genomics Platform"/>
            <consortium name="The Broad Institute Genome Sequencing Center for Infectious Disease"/>
            <person name="Wu L."/>
            <person name="Ma J."/>
        </authorList>
    </citation>
    <scope>NUCLEOTIDE SEQUENCE [LARGE SCALE GENOMIC DNA]</scope>
    <source>
        <strain evidence="3">CGMCC 1.12477</strain>
    </source>
</reference>
<name>A0ABW4EIJ7_9RHOB</name>
<dbReference type="EMBL" id="JBHUDD010000156">
    <property type="protein sequence ID" value="MFD1511267.1"/>
    <property type="molecule type" value="Genomic_DNA"/>
</dbReference>
<evidence type="ECO:0000313" key="2">
    <source>
        <dbReference type="EMBL" id="MFD1511267.1"/>
    </source>
</evidence>
<dbReference type="RefSeq" id="WP_379918285.1">
    <property type="nucleotide sequence ID" value="NZ_JBHUDD010000156.1"/>
</dbReference>
<keyword evidence="1" id="KW-1133">Transmembrane helix</keyword>
<evidence type="ECO:0008006" key="4">
    <source>
        <dbReference type="Google" id="ProtNLM"/>
    </source>
</evidence>